<dbReference type="Gene3D" id="3.30.2350.10">
    <property type="entry name" value="Pseudouridine synthase"/>
    <property type="match status" value="1"/>
</dbReference>
<evidence type="ECO:0000256" key="5">
    <source>
        <dbReference type="PROSITE-ProRule" id="PRU00182"/>
    </source>
</evidence>
<feature type="active site" evidence="4">
    <location>
        <position position="119"/>
    </location>
</feature>
<keyword evidence="5" id="KW-0694">RNA-binding</keyword>
<dbReference type="Pfam" id="PF00849">
    <property type="entry name" value="PseudoU_synth_2"/>
    <property type="match status" value="1"/>
</dbReference>
<dbReference type="InterPro" id="IPR050188">
    <property type="entry name" value="RluA_PseudoU_synthase"/>
</dbReference>
<keyword evidence="3 6" id="KW-0413">Isomerase</keyword>
<protein>
    <recommendedName>
        <fullName evidence="6">Pseudouridine synthase</fullName>
        <ecNumber evidence="6">5.4.99.-</ecNumber>
    </recommendedName>
</protein>
<proteinExistence type="inferred from homology"/>
<evidence type="ECO:0000256" key="3">
    <source>
        <dbReference type="ARBA" id="ARBA00023235"/>
    </source>
</evidence>
<sequence>MKYKVEVPMPLMQFLLEKTSQKRNDIKNLLKYQNVWVDGHIETHYAYDLQVGQTVEIQAKKNDMPFVILYEDKEIIVIDKPCGLLSEQTAKENEKTAYQYVKQYLYKKKENIFLVHRLDQYTSGILMFVKNKKLYDILTQNWNKYVKTRGYIAIVEGQMKKTKGTIENYLAESKTQNVYITTKEQGKKAITHYKQIQSNKRYSMLEVYLDTGRKNQIRVHLSSLHHSIVGDSKYGAQSNPLKRLGLHAHEFMFVHPLTHKEMRFVSKTPESFEKLFKKG</sequence>
<dbReference type="PROSITE" id="PS01129">
    <property type="entry name" value="PSI_RLU"/>
    <property type="match status" value="1"/>
</dbReference>
<dbReference type="GO" id="GO:0000455">
    <property type="term" value="P:enzyme-directed rRNA pseudouridine synthesis"/>
    <property type="evidence" value="ECO:0007669"/>
    <property type="project" value="TreeGrafter"/>
</dbReference>
<dbReference type="PROSITE" id="PS50889">
    <property type="entry name" value="S4"/>
    <property type="match status" value="1"/>
</dbReference>
<reference evidence="8 9" key="1">
    <citation type="submission" date="2010-12" db="EMBL/GenBank/DDBJ databases">
        <title>The Genome Sequence of Coprobacillus sp. strain 29_1.</title>
        <authorList>
            <consortium name="The Broad Institute Genome Sequencing Platform"/>
            <person name="Earl A."/>
            <person name="Ward D."/>
            <person name="Feldgarden M."/>
            <person name="Gevers D."/>
            <person name="Daigneault M."/>
            <person name="Sibley C.D."/>
            <person name="White A."/>
            <person name="Strauss J."/>
            <person name="Allen-Vercoe E."/>
            <person name="Young S.K."/>
            <person name="Zeng Q."/>
            <person name="Gargeya S."/>
            <person name="Fitzgerald M."/>
            <person name="Haas B."/>
            <person name="Abouelleil A."/>
            <person name="Alvarado L."/>
            <person name="Arachchi H.M."/>
            <person name="Berlin A."/>
            <person name="Brown A."/>
            <person name="Chapman S.B."/>
            <person name="Chen Z."/>
            <person name="Dunbar C."/>
            <person name="Freedman E."/>
            <person name="Gearin G."/>
            <person name="Gellesch M."/>
            <person name="Goldberg J."/>
            <person name="Griggs A."/>
            <person name="Gujja S."/>
            <person name="Heilman E."/>
            <person name="Heiman D."/>
            <person name="Howarth C."/>
            <person name="Larson L."/>
            <person name="Lui A."/>
            <person name="MacDonald P.J.P."/>
            <person name="Mehta T."/>
            <person name="Montmayeur A."/>
            <person name="Murphy C."/>
            <person name="Neiman D."/>
            <person name="Pearson M."/>
            <person name="Priest M."/>
            <person name="Roberts A."/>
            <person name="Saif S."/>
            <person name="Shea T."/>
            <person name="Shenoy N."/>
            <person name="Sisk P."/>
            <person name="Stolte C."/>
            <person name="Sykes S."/>
            <person name="White J."/>
            <person name="Yandava C."/>
            <person name="Nusbaum C."/>
            <person name="Birren B."/>
        </authorList>
    </citation>
    <scope>NUCLEOTIDE SEQUENCE [LARGE SCALE GENOMIC DNA]</scope>
    <source>
        <strain evidence="8 9">29_1</strain>
    </source>
</reference>
<evidence type="ECO:0000256" key="1">
    <source>
        <dbReference type="ARBA" id="ARBA00000073"/>
    </source>
</evidence>
<dbReference type="EC" id="5.4.99.-" evidence="6"/>
<evidence type="ECO:0000256" key="4">
    <source>
        <dbReference type="PIRSR" id="PIRSR606225-1"/>
    </source>
</evidence>
<dbReference type="PANTHER" id="PTHR21600">
    <property type="entry name" value="MITOCHONDRIAL RNA PSEUDOURIDINE SYNTHASE"/>
    <property type="match status" value="1"/>
</dbReference>
<organism evidence="8 9">
    <name type="scientific">Coprobacillus cateniformis</name>
    <dbReference type="NCBI Taxonomy" id="100884"/>
    <lineage>
        <taxon>Bacteria</taxon>
        <taxon>Bacillati</taxon>
        <taxon>Bacillota</taxon>
        <taxon>Erysipelotrichia</taxon>
        <taxon>Erysipelotrichales</taxon>
        <taxon>Coprobacillaceae</taxon>
        <taxon>Coprobacillus</taxon>
    </lineage>
</organism>
<evidence type="ECO:0000259" key="7">
    <source>
        <dbReference type="Pfam" id="PF00849"/>
    </source>
</evidence>
<feature type="domain" description="Pseudouridine synthase RsuA/RluA-like" evidence="7">
    <location>
        <begin position="75"/>
        <end position="223"/>
    </location>
</feature>
<dbReference type="OrthoDB" id="9807829at2"/>
<dbReference type="CDD" id="cd02869">
    <property type="entry name" value="PseudoU_synth_RluA_like"/>
    <property type="match status" value="1"/>
</dbReference>
<dbReference type="GO" id="GO:0140098">
    <property type="term" value="F:catalytic activity, acting on RNA"/>
    <property type="evidence" value="ECO:0007669"/>
    <property type="project" value="UniProtKB-ARBA"/>
</dbReference>
<dbReference type="Proteomes" id="UP000003157">
    <property type="component" value="Unassembled WGS sequence"/>
</dbReference>
<dbReference type="InterPro" id="IPR020103">
    <property type="entry name" value="PsdUridine_synth_cat_dom_sf"/>
</dbReference>
<evidence type="ECO:0000313" key="9">
    <source>
        <dbReference type="Proteomes" id="UP000003157"/>
    </source>
</evidence>
<evidence type="ECO:0000256" key="6">
    <source>
        <dbReference type="RuleBase" id="RU362028"/>
    </source>
</evidence>
<evidence type="ECO:0000313" key="8">
    <source>
        <dbReference type="EMBL" id="EFW03316.1"/>
    </source>
</evidence>
<dbReference type="HOGENOM" id="CLU_016902_8_5_9"/>
<dbReference type="NCBIfam" id="TIGR00005">
    <property type="entry name" value="rluA_subfam"/>
    <property type="match status" value="1"/>
</dbReference>
<dbReference type="InterPro" id="IPR006145">
    <property type="entry name" value="PsdUridine_synth_RsuA/RluA"/>
</dbReference>
<dbReference type="GO" id="GO:0003723">
    <property type="term" value="F:RNA binding"/>
    <property type="evidence" value="ECO:0007669"/>
    <property type="project" value="UniProtKB-KW"/>
</dbReference>
<dbReference type="eggNOG" id="COG0564">
    <property type="taxonomic scope" value="Bacteria"/>
</dbReference>
<dbReference type="PANTHER" id="PTHR21600:SF44">
    <property type="entry name" value="RIBOSOMAL LARGE SUBUNIT PSEUDOURIDINE SYNTHASE D"/>
    <property type="match status" value="1"/>
</dbReference>
<name>E7GF37_9FIRM</name>
<dbReference type="RefSeq" id="WP_008790462.1">
    <property type="nucleotide sequence ID" value="NZ_AKCB01000001.1"/>
</dbReference>
<comment type="similarity">
    <text evidence="2 6">Belongs to the pseudouridine synthase RluA family.</text>
</comment>
<dbReference type="AlphaFoldDB" id="E7GF37"/>
<keyword evidence="9" id="KW-1185">Reference proteome</keyword>
<dbReference type="InterPro" id="IPR006224">
    <property type="entry name" value="PsdUridine_synth_RluA-like_CS"/>
</dbReference>
<dbReference type="SUPFAM" id="SSF55120">
    <property type="entry name" value="Pseudouridine synthase"/>
    <property type="match status" value="1"/>
</dbReference>
<dbReference type="GeneID" id="78228609"/>
<dbReference type="STRING" id="100884.GCA_000269565_00713"/>
<comment type="function">
    <text evidence="6">Responsible for synthesis of pseudouridine from uracil.</text>
</comment>
<dbReference type="GO" id="GO:0009982">
    <property type="term" value="F:pseudouridine synthase activity"/>
    <property type="evidence" value="ECO:0007669"/>
    <property type="project" value="InterPro"/>
</dbReference>
<comment type="caution">
    <text evidence="8">The sequence shown here is derived from an EMBL/GenBank/DDBJ whole genome shotgun (WGS) entry which is preliminary data.</text>
</comment>
<evidence type="ECO:0000256" key="2">
    <source>
        <dbReference type="ARBA" id="ARBA00010876"/>
    </source>
</evidence>
<dbReference type="InterPro" id="IPR006225">
    <property type="entry name" value="PsdUridine_synth_RluC/D"/>
</dbReference>
<comment type="catalytic activity">
    <reaction evidence="1 6">
        <text>a uridine in RNA = a pseudouridine in RNA</text>
        <dbReference type="Rhea" id="RHEA:48348"/>
        <dbReference type="Rhea" id="RHEA-COMP:12068"/>
        <dbReference type="Rhea" id="RHEA-COMP:12069"/>
        <dbReference type="ChEBI" id="CHEBI:65314"/>
        <dbReference type="ChEBI" id="CHEBI:65315"/>
    </reaction>
</comment>
<dbReference type="EMBL" id="ADKX01000048">
    <property type="protein sequence ID" value="EFW03316.1"/>
    <property type="molecule type" value="Genomic_DNA"/>
</dbReference>
<accession>E7GF37</accession>
<gene>
    <name evidence="8" type="ORF">HMPREF9488_03380</name>
</gene>